<keyword evidence="2" id="KW-1185">Reference proteome</keyword>
<comment type="caution">
    <text evidence="1">The sequence shown here is derived from an EMBL/GenBank/DDBJ whole genome shotgun (WGS) entry which is preliminary data.</text>
</comment>
<feature type="non-terminal residue" evidence="1">
    <location>
        <position position="1"/>
    </location>
</feature>
<proteinExistence type="predicted"/>
<organism evidence="1 2">
    <name type="scientific">Scutellospora calospora</name>
    <dbReference type="NCBI Taxonomy" id="85575"/>
    <lineage>
        <taxon>Eukaryota</taxon>
        <taxon>Fungi</taxon>
        <taxon>Fungi incertae sedis</taxon>
        <taxon>Mucoromycota</taxon>
        <taxon>Glomeromycotina</taxon>
        <taxon>Glomeromycetes</taxon>
        <taxon>Diversisporales</taxon>
        <taxon>Gigasporaceae</taxon>
        <taxon>Scutellospora</taxon>
    </lineage>
</organism>
<gene>
    <name evidence="1" type="ORF">SCALOS_LOCUS8001</name>
</gene>
<evidence type="ECO:0000313" key="1">
    <source>
        <dbReference type="EMBL" id="CAG8631931.1"/>
    </source>
</evidence>
<evidence type="ECO:0000313" key="2">
    <source>
        <dbReference type="Proteomes" id="UP000789860"/>
    </source>
</evidence>
<sequence>DPFTITFFVVYRAFMRPRDVLIKLMKRFEECEEDSRDRKSTTHEKICNLLYHWITNHPHDLIHPQTRQMMCEFLETITSYKHLSYYAIILDPLINGTVPEEDPDMFWGFVDSTDEKLIKHDVVVKNTNTPLIPHAKKDSGFGSWTFDRDNNQSNLTLSVHEINNNRTSSQPLQKSSLIIVPDGSIGRPMSQLTFDELPEKAIANELTFQEFQLFKKITGRDLLRHIWTPQGNIQRGNG</sequence>
<protein>
    <submittedName>
        <fullName evidence="1">8868_t:CDS:1</fullName>
    </submittedName>
</protein>
<reference evidence="1" key="1">
    <citation type="submission" date="2021-06" db="EMBL/GenBank/DDBJ databases">
        <authorList>
            <person name="Kallberg Y."/>
            <person name="Tangrot J."/>
            <person name="Rosling A."/>
        </authorList>
    </citation>
    <scope>NUCLEOTIDE SEQUENCE</scope>
    <source>
        <strain evidence="1">AU212A</strain>
    </source>
</reference>
<accession>A0ACA9N4I4</accession>
<dbReference type="EMBL" id="CAJVPM010019848">
    <property type="protein sequence ID" value="CAG8631931.1"/>
    <property type="molecule type" value="Genomic_DNA"/>
</dbReference>
<dbReference type="Proteomes" id="UP000789860">
    <property type="component" value="Unassembled WGS sequence"/>
</dbReference>
<name>A0ACA9N4I4_9GLOM</name>
<feature type="non-terminal residue" evidence="1">
    <location>
        <position position="238"/>
    </location>
</feature>